<name>A0A7R7EK31_9FIRM</name>
<evidence type="ECO:0000256" key="3">
    <source>
        <dbReference type="ARBA" id="ARBA00023004"/>
    </source>
</evidence>
<dbReference type="InterPro" id="IPR036188">
    <property type="entry name" value="FAD/NAD-bd_sf"/>
</dbReference>
<evidence type="ECO:0000256" key="1">
    <source>
        <dbReference type="ARBA" id="ARBA00022714"/>
    </source>
</evidence>
<dbReference type="GO" id="GO:0046872">
    <property type="term" value="F:metal ion binding"/>
    <property type="evidence" value="ECO:0007669"/>
    <property type="project" value="UniProtKB-KW"/>
</dbReference>
<reference evidence="7 8" key="1">
    <citation type="submission" date="2020-11" db="EMBL/GenBank/DDBJ databases">
        <title>Draft genome sequencing of a Lachnospiraceae strain isolated from anoxic soil subjected to BSD treatment.</title>
        <authorList>
            <person name="Uek A."/>
            <person name="Tonouchi A."/>
        </authorList>
    </citation>
    <scope>NUCLEOTIDE SEQUENCE [LARGE SCALE GENOMIC DNA]</scope>
    <source>
        <strain evidence="7 8">TB5</strain>
    </source>
</reference>
<evidence type="ECO:0000313" key="8">
    <source>
        <dbReference type="Proteomes" id="UP000595897"/>
    </source>
</evidence>
<dbReference type="InterPro" id="IPR036922">
    <property type="entry name" value="Rieske_2Fe-2S_sf"/>
</dbReference>
<protein>
    <submittedName>
        <fullName evidence="7">(2Fe-2S)-binding protein</fullName>
    </submittedName>
</protein>
<sequence>MNDKTNFVDNPKSYWLNMPPHTSYPTLSEDIDVDVAIVGGGITGITTAYFLNKQGLKVVILEADRILHGTTGHTTAKITSQHGLIYNKIKNKISEELARQYADANESAIRTIENIMKDHNIECDFYEQSAYVYTQQDNYIDRIQSEASFASSLGIKATFINKIPLPIDIKAAVRFEKQAQFHPLKFLYPLADEFTKYGGKIYEQSRVVNLEQHSTYTLMTSNMKKVNARQVIIASHYPFYNKHGLYFSRIYPERSYVVAITAKDNYPGGMYITAEEPGISFRSQISDQGELIFVGGEHHKTGQGEETTHHYDTLLNVAKETFTVQDVPYRWSTQDCMTIDNIPYVGHLTSNTPNLYIATGYGKWGMTNSVASAMILKDLIVNGKSEWQDVYTPSRHTISASTKNFVVENINVAKELIKGKFGPLPTNIDIEVGEGKITELNGHRAGIYKDETGDLHVVNTTCPHMGCEINWNAAEKTWDCPCHGSRFSYTGEVIEGPTVKPLDMNNDVSTIQKLFKDDF</sequence>
<keyword evidence="4" id="KW-0411">Iron-sulfur</keyword>
<dbReference type="InterPro" id="IPR006076">
    <property type="entry name" value="FAD-dep_OxRdtase"/>
</dbReference>
<evidence type="ECO:0000259" key="6">
    <source>
        <dbReference type="PROSITE" id="PS51296"/>
    </source>
</evidence>
<organism evidence="7 8">
    <name type="scientific">Anaeromicropila herbilytica</name>
    <dbReference type="NCBI Taxonomy" id="2785025"/>
    <lineage>
        <taxon>Bacteria</taxon>
        <taxon>Bacillati</taxon>
        <taxon>Bacillota</taxon>
        <taxon>Clostridia</taxon>
        <taxon>Lachnospirales</taxon>
        <taxon>Lachnospiraceae</taxon>
        <taxon>Anaeromicropila</taxon>
    </lineage>
</organism>
<dbReference type="RefSeq" id="WP_271715459.1">
    <property type="nucleotide sequence ID" value="NZ_AP024169.1"/>
</dbReference>
<evidence type="ECO:0000256" key="5">
    <source>
        <dbReference type="ARBA" id="ARBA00023157"/>
    </source>
</evidence>
<evidence type="ECO:0000313" key="7">
    <source>
        <dbReference type="EMBL" id="BCN30223.1"/>
    </source>
</evidence>
<keyword evidence="1" id="KW-0001">2Fe-2S</keyword>
<dbReference type="SUPFAM" id="SSF51905">
    <property type="entry name" value="FAD/NAD(P)-binding domain"/>
    <property type="match status" value="1"/>
</dbReference>
<accession>A0A7R7EK31</accession>
<dbReference type="PANTHER" id="PTHR13847:SF274">
    <property type="entry name" value="RIESKE 2FE-2S IRON-SULFUR PROTEIN YHFW-RELATED"/>
    <property type="match status" value="1"/>
</dbReference>
<dbReference type="GO" id="GO:0004497">
    <property type="term" value="F:monooxygenase activity"/>
    <property type="evidence" value="ECO:0007669"/>
    <property type="project" value="UniProtKB-ARBA"/>
</dbReference>
<dbReference type="PROSITE" id="PS51296">
    <property type="entry name" value="RIESKE"/>
    <property type="match status" value="1"/>
</dbReference>
<dbReference type="GO" id="GO:0016020">
    <property type="term" value="C:membrane"/>
    <property type="evidence" value="ECO:0007669"/>
    <property type="project" value="InterPro"/>
</dbReference>
<dbReference type="SUPFAM" id="SSF50022">
    <property type="entry name" value="ISP domain"/>
    <property type="match status" value="1"/>
</dbReference>
<evidence type="ECO:0000256" key="4">
    <source>
        <dbReference type="ARBA" id="ARBA00023014"/>
    </source>
</evidence>
<keyword evidence="3" id="KW-0408">Iron</keyword>
<dbReference type="InterPro" id="IPR017941">
    <property type="entry name" value="Rieske_2Fe-2S"/>
</dbReference>
<keyword evidence="2" id="KW-0479">Metal-binding</keyword>
<dbReference type="PANTHER" id="PTHR13847">
    <property type="entry name" value="SARCOSINE DEHYDROGENASE-RELATED"/>
    <property type="match status" value="1"/>
</dbReference>
<keyword evidence="5" id="KW-1015">Disulfide bond</keyword>
<dbReference type="InterPro" id="IPR005805">
    <property type="entry name" value="Rieske_Fe-S_prot_C"/>
</dbReference>
<dbReference type="EMBL" id="AP024169">
    <property type="protein sequence ID" value="BCN30223.1"/>
    <property type="molecule type" value="Genomic_DNA"/>
</dbReference>
<dbReference type="Gene3D" id="2.102.10.10">
    <property type="entry name" value="Rieske [2Fe-2S] iron-sulphur domain"/>
    <property type="match status" value="1"/>
</dbReference>
<dbReference type="AlphaFoldDB" id="A0A7R7EK31"/>
<dbReference type="FunFam" id="2.102.10.10:FF:000014">
    <property type="entry name" value="Oxidoreductase, FAD dependent"/>
    <property type="match status" value="1"/>
</dbReference>
<proteinExistence type="predicted"/>
<feature type="domain" description="Rieske" evidence="6">
    <location>
        <begin position="422"/>
        <end position="502"/>
    </location>
</feature>
<dbReference type="Pfam" id="PF01266">
    <property type="entry name" value="DAO"/>
    <property type="match status" value="1"/>
</dbReference>
<dbReference type="GO" id="GO:0051537">
    <property type="term" value="F:2 iron, 2 sulfur cluster binding"/>
    <property type="evidence" value="ECO:0007669"/>
    <property type="project" value="UniProtKB-KW"/>
</dbReference>
<dbReference type="InterPro" id="IPR038010">
    <property type="entry name" value="YhfW_C"/>
</dbReference>
<dbReference type="CDD" id="cd03477">
    <property type="entry name" value="Rieske_YhfW_C"/>
    <property type="match status" value="1"/>
</dbReference>
<dbReference type="GO" id="GO:0005737">
    <property type="term" value="C:cytoplasm"/>
    <property type="evidence" value="ECO:0007669"/>
    <property type="project" value="TreeGrafter"/>
</dbReference>
<evidence type="ECO:0000256" key="2">
    <source>
        <dbReference type="ARBA" id="ARBA00022723"/>
    </source>
</evidence>
<dbReference type="Pfam" id="PF00355">
    <property type="entry name" value="Rieske"/>
    <property type="match status" value="1"/>
</dbReference>
<gene>
    <name evidence="7" type="ORF">bsdtb5_15180</name>
</gene>
<dbReference type="Gene3D" id="3.50.50.60">
    <property type="entry name" value="FAD/NAD(P)-binding domain"/>
    <property type="match status" value="1"/>
</dbReference>
<dbReference type="Gene3D" id="3.30.9.10">
    <property type="entry name" value="D-Amino Acid Oxidase, subunit A, domain 2"/>
    <property type="match status" value="1"/>
</dbReference>
<dbReference type="PRINTS" id="PR00162">
    <property type="entry name" value="RIESKE"/>
</dbReference>
<dbReference type="GO" id="GO:0016705">
    <property type="term" value="F:oxidoreductase activity, acting on paired donors, with incorporation or reduction of molecular oxygen"/>
    <property type="evidence" value="ECO:0007669"/>
    <property type="project" value="UniProtKB-ARBA"/>
</dbReference>
<dbReference type="Proteomes" id="UP000595897">
    <property type="component" value="Chromosome"/>
</dbReference>
<dbReference type="KEGG" id="ahb:bsdtb5_15180"/>
<keyword evidence="8" id="KW-1185">Reference proteome</keyword>